<dbReference type="InterPro" id="IPR012338">
    <property type="entry name" value="Beta-lactam/transpept-like"/>
</dbReference>
<proteinExistence type="predicted"/>
<comment type="caution">
    <text evidence="2">The sequence shown here is derived from an EMBL/GenBank/DDBJ whole genome shotgun (WGS) entry which is preliminary data.</text>
</comment>
<accession>A0ABW7R034</accession>
<reference evidence="2 3" key="1">
    <citation type="submission" date="2024-10" db="EMBL/GenBank/DDBJ databases">
        <title>The Natural Products Discovery Center: Release of the First 8490 Sequenced Strains for Exploring Actinobacteria Biosynthetic Diversity.</title>
        <authorList>
            <person name="Kalkreuter E."/>
            <person name="Kautsar S.A."/>
            <person name="Yang D."/>
            <person name="Bader C.D."/>
            <person name="Teijaro C.N."/>
            <person name="Fluegel L."/>
            <person name="Davis C.M."/>
            <person name="Simpson J.R."/>
            <person name="Lauterbach L."/>
            <person name="Steele A.D."/>
            <person name="Gui C."/>
            <person name="Meng S."/>
            <person name="Li G."/>
            <person name="Viehrig K."/>
            <person name="Ye F."/>
            <person name="Su P."/>
            <person name="Kiefer A.F."/>
            <person name="Nichols A."/>
            <person name="Cepeda A.J."/>
            <person name="Yan W."/>
            <person name="Fan B."/>
            <person name="Jiang Y."/>
            <person name="Adhikari A."/>
            <person name="Zheng C.-J."/>
            <person name="Schuster L."/>
            <person name="Cowan T.M."/>
            <person name="Smanski M.J."/>
            <person name="Chevrette M.G."/>
            <person name="De Carvalho L.P.S."/>
            <person name="Shen B."/>
        </authorList>
    </citation>
    <scope>NUCLEOTIDE SEQUENCE [LARGE SCALE GENOMIC DNA]</scope>
    <source>
        <strain evidence="2 3">NPDC017990</strain>
    </source>
</reference>
<dbReference type="InterPro" id="IPR050789">
    <property type="entry name" value="Diverse_Enzym_Activities"/>
</dbReference>
<keyword evidence="2" id="KW-0378">Hydrolase</keyword>
<dbReference type="Proteomes" id="UP001610818">
    <property type="component" value="Unassembled WGS sequence"/>
</dbReference>
<dbReference type="RefSeq" id="WP_397717147.1">
    <property type="nucleotide sequence ID" value="NZ_JBIRGN010000008.1"/>
</dbReference>
<evidence type="ECO:0000313" key="2">
    <source>
        <dbReference type="EMBL" id="MFH8550600.1"/>
    </source>
</evidence>
<dbReference type="InterPro" id="IPR001466">
    <property type="entry name" value="Beta-lactam-related"/>
</dbReference>
<sequence>MRHQIEQAVDEGLWPAAQFAVARHGEVLAFESFGAARDSDRLCLFSATKPIFASVVWQLLGEERVALDTEVAEIWPEFGVNGKGAITLEHVLLHTCGLTNGTIDAAALPDRATRTAAIAQWQLEWEPGTRFEYHGFSAHWVLAELVERLTGQDYREALRTRVLDPLGLDRLELGIPKERQGDLRQVVSTGGYPLDALAQIMGRPVDADALAAGGDAVRPVANDPDLVALGVPGANAFSDAASVALFYQELLHNSSGLWRPDILADATGLIRNTFTVDPTRPDSPANRSIGLVIAGNGSDETVHLPGYDTPLTFRPYGGRSTPRAFGHPGAGGQSAWADPDTGLSFCLLTSGMDRDMIRDHLRHTAIESRVPELA</sequence>
<dbReference type="Gene3D" id="3.40.710.10">
    <property type="entry name" value="DD-peptidase/beta-lactamase superfamily"/>
    <property type="match status" value="1"/>
</dbReference>
<dbReference type="Pfam" id="PF00144">
    <property type="entry name" value="Beta-lactamase"/>
    <property type="match status" value="1"/>
</dbReference>
<organism evidence="2 3">
    <name type="scientific">Streptomyces longisporoflavus</name>
    <dbReference type="NCBI Taxonomy" id="28044"/>
    <lineage>
        <taxon>Bacteria</taxon>
        <taxon>Bacillati</taxon>
        <taxon>Actinomycetota</taxon>
        <taxon>Actinomycetes</taxon>
        <taxon>Kitasatosporales</taxon>
        <taxon>Streptomycetaceae</taxon>
        <taxon>Streptomyces</taxon>
    </lineage>
</organism>
<dbReference type="PANTHER" id="PTHR43283">
    <property type="entry name" value="BETA-LACTAMASE-RELATED"/>
    <property type="match status" value="1"/>
</dbReference>
<dbReference type="EMBL" id="JBIRGQ010000008">
    <property type="protein sequence ID" value="MFH8550600.1"/>
    <property type="molecule type" value="Genomic_DNA"/>
</dbReference>
<dbReference type="GO" id="GO:0016787">
    <property type="term" value="F:hydrolase activity"/>
    <property type="evidence" value="ECO:0007669"/>
    <property type="project" value="UniProtKB-KW"/>
</dbReference>
<gene>
    <name evidence="2" type="ORF">ACH4F9_36975</name>
</gene>
<dbReference type="EC" id="3.-.-.-" evidence="2"/>
<keyword evidence="3" id="KW-1185">Reference proteome</keyword>
<protein>
    <submittedName>
        <fullName evidence="2">Serine hydrolase domain-containing protein</fullName>
        <ecNumber evidence="2">3.-.-.-</ecNumber>
    </submittedName>
</protein>
<evidence type="ECO:0000313" key="3">
    <source>
        <dbReference type="Proteomes" id="UP001610818"/>
    </source>
</evidence>
<evidence type="ECO:0000259" key="1">
    <source>
        <dbReference type="Pfam" id="PF00144"/>
    </source>
</evidence>
<name>A0ABW7R034_9ACTN</name>
<feature type="domain" description="Beta-lactamase-related" evidence="1">
    <location>
        <begin position="5"/>
        <end position="357"/>
    </location>
</feature>
<dbReference type="PANTHER" id="PTHR43283:SF3">
    <property type="entry name" value="BETA-LACTAMASE FAMILY PROTEIN (AFU_ORTHOLOGUE AFUA_5G07500)"/>
    <property type="match status" value="1"/>
</dbReference>
<dbReference type="SUPFAM" id="SSF56601">
    <property type="entry name" value="beta-lactamase/transpeptidase-like"/>
    <property type="match status" value="1"/>
</dbReference>